<proteinExistence type="predicted"/>
<keyword evidence="2" id="KW-1185">Reference proteome</keyword>
<reference evidence="1 2" key="1">
    <citation type="journal article" date="2015" name="Nat. Commun.">
        <title>Outbred genome sequencing and CRISPR/Cas9 gene editing in butterflies.</title>
        <authorList>
            <person name="Li X."/>
            <person name="Fan D."/>
            <person name="Zhang W."/>
            <person name="Liu G."/>
            <person name="Zhang L."/>
            <person name="Zhao L."/>
            <person name="Fang X."/>
            <person name="Chen L."/>
            <person name="Dong Y."/>
            <person name="Chen Y."/>
            <person name="Ding Y."/>
            <person name="Zhao R."/>
            <person name="Feng M."/>
            <person name="Zhu Y."/>
            <person name="Feng Y."/>
            <person name="Jiang X."/>
            <person name="Zhu D."/>
            <person name="Xiang H."/>
            <person name="Feng X."/>
            <person name="Li S."/>
            <person name="Wang J."/>
            <person name="Zhang G."/>
            <person name="Kronforst M.R."/>
            <person name="Wang W."/>
        </authorList>
    </citation>
    <scope>NUCLEOTIDE SEQUENCE [LARGE SCALE GENOMIC DNA]</scope>
    <source>
        <strain evidence="1">Ya'a_city_454_Px</strain>
        <tissue evidence="1">Whole body</tissue>
    </source>
</reference>
<accession>A0A194QAU9</accession>
<gene>
    <name evidence="1" type="ORF">RR46_09866</name>
</gene>
<dbReference type="EMBL" id="KQ459232">
    <property type="protein sequence ID" value="KPJ02663.1"/>
    <property type="molecule type" value="Genomic_DNA"/>
</dbReference>
<sequence length="72" mass="7563">MPVYYGGFVGGPQGGGYCLYATTCNPSMPGCGPCCQNSYNVKMKVSCRGAGTAALTDLRNSFCSNSDLLYNE</sequence>
<organism evidence="1 2">
    <name type="scientific">Papilio xuthus</name>
    <name type="common">Asian swallowtail butterfly</name>
    <dbReference type="NCBI Taxonomy" id="66420"/>
    <lineage>
        <taxon>Eukaryota</taxon>
        <taxon>Metazoa</taxon>
        <taxon>Ecdysozoa</taxon>
        <taxon>Arthropoda</taxon>
        <taxon>Hexapoda</taxon>
        <taxon>Insecta</taxon>
        <taxon>Pterygota</taxon>
        <taxon>Neoptera</taxon>
        <taxon>Endopterygota</taxon>
        <taxon>Lepidoptera</taxon>
        <taxon>Glossata</taxon>
        <taxon>Ditrysia</taxon>
        <taxon>Papilionoidea</taxon>
        <taxon>Papilionidae</taxon>
        <taxon>Papilioninae</taxon>
        <taxon>Papilio</taxon>
    </lineage>
</organism>
<dbReference type="AlphaFoldDB" id="A0A194QAU9"/>
<evidence type="ECO:0000313" key="2">
    <source>
        <dbReference type="Proteomes" id="UP000053268"/>
    </source>
</evidence>
<dbReference type="Proteomes" id="UP000053268">
    <property type="component" value="Unassembled WGS sequence"/>
</dbReference>
<protein>
    <submittedName>
        <fullName evidence="1">Uncharacterized protein</fullName>
    </submittedName>
</protein>
<name>A0A194QAU9_PAPXU</name>
<evidence type="ECO:0000313" key="1">
    <source>
        <dbReference type="EMBL" id="KPJ02663.1"/>
    </source>
</evidence>